<dbReference type="Proteomes" id="UP001221757">
    <property type="component" value="Unassembled WGS sequence"/>
</dbReference>
<feature type="compositionally biased region" description="Polar residues" evidence="1">
    <location>
        <begin position="598"/>
        <end position="607"/>
    </location>
</feature>
<proteinExistence type="predicted"/>
<protein>
    <submittedName>
        <fullName evidence="2">Uncharacterized protein</fullName>
    </submittedName>
</protein>
<sequence>MGDWELIRAVLASRDTDEQYQRVNTDCSSRFLLTSYHDIAQPRFVLWLCGRPLLTGNHDIVQPRFLMASNHIAQLSMQLLPDGIIDKPPSPSDKPGFFYEFLILEDDEDEDEETRRTDADVIKLGRAVHPLKRRRQWARQCRGQRQRWQFCWKVPFAAKFGAYPSYLFSSSLDQRAELLSHEHLKRTGAWLGPSTCSFCDVTHHKKFDFDRCGGMDGLIKVVEAYLRRLGWPVLSIVRALSSDDTAMYSAGLVTVSGEETKSRVPYVRGSDADEATSPVHPATPVKTKCWNGFYPLERGGSSRTWRLAAGQDALTCATHAETLATPRSVVRALLASAAANPLGFNFPITELFFEPLAPMACRRFKLERRKITPVQIFFALGPKAHSRRGLSLARTRAPHAETLVTARRVVRALLVAAAPTPSPITADPTKGDEDEAPQGQRQCAGVLASRQRQRAGVFVSRQRRRPGVGVARQRKDGAGYLGRQRGDEVGLPQGQRRGCVPSKVTYGRDDRPTMATSGHTSPPTKTTPGHSSSLTKATCGRVREPTKATSGVGVVQQRKDEARYLGRQRGDEVGPPQGQRRGCVPSKATYRRDDRPTMATSGRSSSDVRAYFSADKDDVRA</sequence>
<reference evidence="2" key="1">
    <citation type="submission" date="2023-03" db="EMBL/GenBank/DDBJ databases">
        <title>Massive genome expansion in bonnet fungi (Mycena s.s.) driven by repeated elements and novel gene families across ecological guilds.</title>
        <authorList>
            <consortium name="Lawrence Berkeley National Laboratory"/>
            <person name="Harder C.B."/>
            <person name="Miyauchi S."/>
            <person name="Viragh M."/>
            <person name="Kuo A."/>
            <person name="Thoen E."/>
            <person name="Andreopoulos B."/>
            <person name="Lu D."/>
            <person name="Skrede I."/>
            <person name="Drula E."/>
            <person name="Henrissat B."/>
            <person name="Morin E."/>
            <person name="Kohler A."/>
            <person name="Barry K."/>
            <person name="LaButti K."/>
            <person name="Morin E."/>
            <person name="Salamov A."/>
            <person name="Lipzen A."/>
            <person name="Mereny Z."/>
            <person name="Hegedus B."/>
            <person name="Baldrian P."/>
            <person name="Stursova M."/>
            <person name="Weitz H."/>
            <person name="Taylor A."/>
            <person name="Grigoriev I.V."/>
            <person name="Nagy L.G."/>
            <person name="Martin F."/>
            <person name="Kauserud H."/>
        </authorList>
    </citation>
    <scope>NUCLEOTIDE SEQUENCE</scope>
    <source>
        <strain evidence="2">CBHHK067</strain>
    </source>
</reference>
<evidence type="ECO:0000313" key="3">
    <source>
        <dbReference type="Proteomes" id="UP001221757"/>
    </source>
</evidence>
<name>A0AAD7GCC4_MYCRO</name>
<dbReference type="EMBL" id="JARKIE010000146">
    <property type="protein sequence ID" value="KAJ7676141.1"/>
    <property type="molecule type" value="Genomic_DNA"/>
</dbReference>
<dbReference type="AlphaFoldDB" id="A0AAD7GCC4"/>
<evidence type="ECO:0000256" key="1">
    <source>
        <dbReference type="SAM" id="MobiDB-lite"/>
    </source>
</evidence>
<feature type="compositionally biased region" description="Polar residues" evidence="1">
    <location>
        <begin position="514"/>
        <end position="536"/>
    </location>
</feature>
<organism evidence="2 3">
    <name type="scientific">Mycena rosella</name>
    <name type="common">Pink bonnet</name>
    <name type="synonym">Agaricus rosellus</name>
    <dbReference type="NCBI Taxonomy" id="1033263"/>
    <lineage>
        <taxon>Eukaryota</taxon>
        <taxon>Fungi</taxon>
        <taxon>Dikarya</taxon>
        <taxon>Basidiomycota</taxon>
        <taxon>Agaricomycotina</taxon>
        <taxon>Agaricomycetes</taxon>
        <taxon>Agaricomycetidae</taxon>
        <taxon>Agaricales</taxon>
        <taxon>Marasmiineae</taxon>
        <taxon>Mycenaceae</taxon>
        <taxon>Mycena</taxon>
    </lineage>
</organism>
<evidence type="ECO:0000313" key="2">
    <source>
        <dbReference type="EMBL" id="KAJ7676141.1"/>
    </source>
</evidence>
<comment type="caution">
    <text evidence="2">The sequence shown here is derived from an EMBL/GenBank/DDBJ whole genome shotgun (WGS) entry which is preliminary data.</text>
</comment>
<keyword evidence="3" id="KW-1185">Reference proteome</keyword>
<feature type="compositionally biased region" description="Basic and acidic residues" evidence="1">
    <location>
        <begin position="557"/>
        <end position="572"/>
    </location>
</feature>
<accession>A0AAD7GCC4</accession>
<gene>
    <name evidence="2" type="ORF">B0H17DRAFT_1140114</name>
</gene>
<feature type="region of interest" description="Disordered" evidence="1">
    <location>
        <begin position="421"/>
        <end position="621"/>
    </location>
</feature>